<dbReference type="GO" id="GO:0016491">
    <property type="term" value="F:oxidoreductase activity"/>
    <property type="evidence" value="ECO:0007669"/>
    <property type="project" value="InterPro"/>
</dbReference>
<dbReference type="InterPro" id="IPR013766">
    <property type="entry name" value="Thioredoxin_domain"/>
</dbReference>
<accession>A0A1C6VVG2</accession>
<dbReference type="GO" id="GO:0016209">
    <property type="term" value="F:antioxidant activity"/>
    <property type="evidence" value="ECO:0007669"/>
    <property type="project" value="InterPro"/>
</dbReference>
<dbReference type="RefSeq" id="WP_091630187.1">
    <property type="nucleotide sequence ID" value="NZ_FMIC01000002.1"/>
</dbReference>
<dbReference type="InterPro" id="IPR036249">
    <property type="entry name" value="Thioredoxin-like_sf"/>
</dbReference>
<dbReference type="SUPFAM" id="SSF52833">
    <property type="entry name" value="Thioredoxin-like"/>
    <property type="match status" value="1"/>
</dbReference>
<protein>
    <submittedName>
        <fullName evidence="3">AhpC/TSA family protein</fullName>
    </submittedName>
</protein>
<dbReference type="EMBL" id="FMIC01000002">
    <property type="protein sequence ID" value="SCL69880.1"/>
    <property type="molecule type" value="Genomic_DNA"/>
</dbReference>
<dbReference type="Pfam" id="PF00578">
    <property type="entry name" value="AhpC-TSA"/>
    <property type="match status" value="1"/>
</dbReference>
<dbReference type="STRING" id="47871.GA0070608_4161"/>
<dbReference type="PROSITE" id="PS00194">
    <property type="entry name" value="THIOREDOXIN_1"/>
    <property type="match status" value="1"/>
</dbReference>
<dbReference type="InterPro" id="IPR017937">
    <property type="entry name" value="Thioredoxin_CS"/>
</dbReference>
<evidence type="ECO:0000313" key="4">
    <source>
        <dbReference type="Proteomes" id="UP000199343"/>
    </source>
</evidence>
<sequence length="177" mass="19077">MAVLTAVVLVFAALCLVNLLLTWAIVKRLRVHTEMLNGLNGSASLGVGQEVTDFAVATVDGERIDRDSLAGKTLVGFFTPTCEACKEKLPKFAQFARRHGRDRTMAVVVGTAERVTAQVATLREVARVVVEERNDGPVCSAFQVMAFPAVLSVGPDDNGRVVVIDDRVRLDRQPASA</sequence>
<feature type="domain" description="Thioredoxin" evidence="2">
    <location>
        <begin position="45"/>
        <end position="177"/>
    </location>
</feature>
<dbReference type="Gene3D" id="3.40.30.10">
    <property type="entry name" value="Glutaredoxin"/>
    <property type="match status" value="1"/>
</dbReference>
<keyword evidence="1" id="KW-0472">Membrane</keyword>
<dbReference type="PROSITE" id="PS51352">
    <property type="entry name" value="THIOREDOXIN_2"/>
    <property type="match status" value="1"/>
</dbReference>
<evidence type="ECO:0000259" key="2">
    <source>
        <dbReference type="PROSITE" id="PS51352"/>
    </source>
</evidence>
<name>A0A1C6VVG2_9ACTN</name>
<dbReference type="Proteomes" id="UP000199343">
    <property type="component" value="Unassembled WGS sequence"/>
</dbReference>
<feature type="transmembrane region" description="Helical" evidence="1">
    <location>
        <begin position="6"/>
        <end position="26"/>
    </location>
</feature>
<proteinExistence type="predicted"/>
<keyword evidence="1" id="KW-1133">Transmembrane helix</keyword>
<dbReference type="InterPro" id="IPR000866">
    <property type="entry name" value="AhpC/TSA"/>
</dbReference>
<reference evidence="4" key="1">
    <citation type="submission" date="2016-06" db="EMBL/GenBank/DDBJ databases">
        <authorList>
            <person name="Varghese N."/>
            <person name="Submissions Spin"/>
        </authorList>
    </citation>
    <scope>NUCLEOTIDE SEQUENCE [LARGE SCALE GENOMIC DNA]</scope>
    <source>
        <strain evidence="4">DSM 43363</strain>
    </source>
</reference>
<gene>
    <name evidence="3" type="ORF">GA0070608_4161</name>
</gene>
<keyword evidence="1" id="KW-0812">Transmembrane</keyword>
<evidence type="ECO:0000256" key="1">
    <source>
        <dbReference type="SAM" id="Phobius"/>
    </source>
</evidence>
<dbReference type="OrthoDB" id="128449at2"/>
<organism evidence="3 4">
    <name type="scientific">Micromonospora peucetia</name>
    <dbReference type="NCBI Taxonomy" id="47871"/>
    <lineage>
        <taxon>Bacteria</taxon>
        <taxon>Bacillati</taxon>
        <taxon>Actinomycetota</taxon>
        <taxon>Actinomycetes</taxon>
        <taxon>Micromonosporales</taxon>
        <taxon>Micromonosporaceae</taxon>
        <taxon>Micromonospora</taxon>
    </lineage>
</organism>
<dbReference type="AlphaFoldDB" id="A0A1C6VVG2"/>
<evidence type="ECO:0000313" key="3">
    <source>
        <dbReference type="EMBL" id="SCL69880.1"/>
    </source>
</evidence>